<dbReference type="KEGG" id="hja:BST95_07365"/>
<dbReference type="GO" id="GO:0009424">
    <property type="term" value="C:bacterial-type flagellum hook"/>
    <property type="evidence" value="ECO:0007669"/>
    <property type="project" value="InterPro"/>
</dbReference>
<evidence type="ECO:0000256" key="1">
    <source>
        <dbReference type="ARBA" id="ARBA00004365"/>
    </source>
</evidence>
<keyword evidence="4" id="KW-0964">Secreted</keyword>
<dbReference type="RefSeq" id="WP_084198727.1">
    <property type="nucleotide sequence ID" value="NZ_BMYL01000002.1"/>
</dbReference>
<keyword evidence="7" id="KW-0966">Cell projection</keyword>
<dbReference type="InterPro" id="IPR001029">
    <property type="entry name" value="Flagellin_N"/>
</dbReference>
<keyword evidence="5" id="KW-0975">Bacterial flagellum</keyword>
<dbReference type="SUPFAM" id="SSF64518">
    <property type="entry name" value="Phase 1 flagellin"/>
    <property type="match status" value="1"/>
</dbReference>
<comment type="caution">
    <text evidence="7">The sequence shown here is derived from an EMBL/GenBank/DDBJ whole genome shotgun (WGS) entry which is preliminary data.</text>
</comment>
<keyword evidence="7" id="KW-0969">Cilium</keyword>
<organism evidence="7 8">
    <name type="scientific">Halioglobus japonicus</name>
    <dbReference type="NCBI Taxonomy" id="930805"/>
    <lineage>
        <taxon>Bacteria</taxon>
        <taxon>Pseudomonadati</taxon>
        <taxon>Pseudomonadota</taxon>
        <taxon>Gammaproteobacteria</taxon>
        <taxon>Cellvibrionales</taxon>
        <taxon>Halieaceae</taxon>
        <taxon>Halioglobus</taxon>
    </lineage>
</organism>
<keyword evidence="8" id="KW-1185">Reference proteome</keyword>
<dbReference type="InterPro" id="IPR013384">
    <property type="entry name" value="Flagell_FlgL"/>
</dbReference>
<dbReference type="NCBIfam" id="TIGR02550">
    <property type="entry name" value="flagell_flgL"/>
    <property type="match status" value="1"/>
</dbReference>
<dbReference type="EMBL" id="PKUR01000002">
    <property type="protein sequence ID" value="PLW86079.1"/>
    <property type="molecule type" value="Genomic_DNA"/>
</dbReference>
<dbReference type="Pfam" id="PF00669">
    <property type="entry name" value="Flagellin_N"/>
    <property type="match status" value="1"/>
</dbReference>
<dbReference type="InterPro" id="IPR001492">
    <property type="entry name" value="Flagellin"/>
</dbReference>
<protein>
    <submittedName>
        <fullName evidence="7">Flagellar hook-associated protein 3</fullName>
    </submittedName>
</protein>
<name>A0AAP8MEA8_9GAMM</name>
<dbReference type="GO" id="GO:0005198">
    <property type="term" value="F:structural molecule activity"/>
    <property type="evidence" value="ECO:0007669"/>
    <property type="project" value="InterPro"/>
</dbReference>
<evidence type="ECO:0000256" key="2">
    <source>
        <dbReference type="ARBA" id="ARBA00004613"/>
    </source>
</evidence>
<evidence type="ECO:0000256" key="3">
    <source>
        <dbReference type="ARBA" id="ARBA00005709"/>
    </source>
</evidence>
<dbReference type="GO" id="GO:0005576">
    <property type="term" value="C:extracellular region"/>
    <property type="evidence" value="ECO:0007669"/>
    <property type="project" value="UniProtKB-SubCell"/>
</dbReference>
<evidence type="ECO:0000256" key="4">
    <source>
        <dbReference type="ARBA" id="ARBA00022525"/>
    </source>
</evidence>
<proteinExistence type="inferred from homology"/>
<evidence type="ECO:0000313" key="7">
    <source>
        <dbReference type="EMBL" id="PLW86079.1"/>
    </source>
</evidence>
<reference evidence="7 8" key="1">
    <citation type="submission" date="2018-01" db="EMBL/GenBank/DDBJ databases">
        <title>The draft genome sequence of Halioglobus japonicus S1-36.</title>
        <authorList>
            <person name="Du Z.-J."/>
            <person name="Shi M.-J."/>
        </authorList>
    </citation>
    <scope>NUCLEOTIDE SEQUENCE [LARGE SCALE GENOMIC DNA]</scope>
    <source>
        <strain evidence="7 8">S1-36</strain>
    </source>
</reference>
<dbReference type="GO" id="GO:0071973">
    <property type="term" value="P:bacterial-type flagellum-dependent cell motility"/>
    <property type="evidence" value="ECO:0007669"/>
    <property type="project" value="InterPro"/>
</dbReference>
<dbReference type="Gene3D" id="1.20.1330.10">
    <property type="entry name" value="f41 fragment of flagellin, N-terminal domain"/>
    <property type="match status" value="1"/>
</dbReference>
<evidence type="ECO:0000256" key="5">
    <source>
        <dbReference type="ARBA" id="ARBA00023143"/>
    </source>
</evidence>
<evidence type="ECO:0000313" key="8">
    <source>
        <dbReference type="Proteomes" id="UP000235162"/>
    </source>
</evidence>
<accession>A0AAP8MEA8</accession>
<keyword evidence="7" id="KW-0282">Flagellum</keyword>
<dbReference type="PANTHER" id="PTHR42792">
    <property type="entry name" value="FLAGELLIN"/>
    <property type="match status" value="1"/>
</dbReference>
<comment type="similarity">
    <text evidence="3">Belongs to the bacterial flagellin family.</text>
</comment>
<evidence type="ECO:0000259" key="6">
    <source>
        <dbReference type="Pfam" id="PF00669"/>
    </source>
</evidence>
<dbReference type="PANTHER" id="PTHR42792:SF1">
    <property type="entry name" value="FLAGELLAR HOOK-ASSOCIATED PROTEIN 3"/>
    <property type="match status" value="1"/>
</dbReference>
<gene>
    <name evidence="7" type="primary">flgL</name>
    <name evidence="7" type="ORF">C0029_06410</name>
</gene>
<feature type="domain" description="Flagellin N-terminal" evidence="6">
    <location>
        <begin position="3"/>
        <end position="140"/>
    </location>
</feature>
<sequence>MRISTVNMYEQSIASMNRQQGELLRVGQQIATGRRVVTPSDDPQASAKAVGISQAIGVIEQYSGARATARNSLSQEESVLSSVSDALSAAKTLMLQGINGTLQNADRLSVATELQAVFETVLGQANAADGNGRFFFGGFNDGAPPFFDDGLGNIVYVGDTNERTQRVDNSRLMSVADSGDQVFLRVTPGSGYVAEADSANTGSVVFKGPGVIDPADPGYGANFSVAFVDMAGELGVSINGAPPSLYVDGAAITFGGLSLELRGVPEIGDSIDVGPAETMNTDIFQTLNKALAVLRQPVSTEADRAALNNSLNTVMRELDNSLDNVLTVRASVGGRLNELDIIDSVAASRSLGYQTNLSQLVDLDYNEAVADYSLRQVGLQAAQRSFVDINGMSLFDYLR</sequence>
<dbReference type="AlphaFoldDB" id="A0AAP8MEA8"/>
<dbReference type="Proteomes" id="UP000235162">
    <property type="component" value="Unassembled WGS sequence"/>
</dbReference>
<comment type="subcellular location">
    <subcellularLocation>
        <location evidence="1">Bacterial flagellum</location>
    </subcellularLocation>
    <subcellularLocation>
        <location evidence="2">Secreted</location>
    </subcellularLocation>
</comment>